<dbReference type="NCBIfam" id="TIGR01709">
    <property type="entry name" value="typeII_sec_gspL"/>
    <property type="match status" value="1"/>
</dbReference>
<feature type="domain" description="GspL cytoplasmic actin-ATPase-like" evidence="1">
    <location>
        <begin position="35"/>
        <end position="232"/>
    </location>
</feature>
<dbReference type="RefSeq" id="WP_284197782.1">
    <property type="nucleotide sequence ID" value="NZ_BSOG01000005.1"/>
</dbReference>
<dbReference type="InterPro" id="IPR043129">
    <property type="entry name" value="ATPase_NBD"/>
</dbReference>
<accession>A0ABQ5YJD7</accession>
<dbReference type="Gene3D" id="3.30.420.380">
    <property type="match status" value="1"/>
</dbReference>
<name>A0ABQ5YJD7_9NEIS</name>
<dbReference type="InterPro" id="IPR007812">
    <property type="entry name" value="T2SS_protein-GspL"/>
</dbReference>
<evidence type="ECO:0000259" key="1">
    <source>
        <dbReference type="Pfam" id="PF05134"/>
    </source>
</evidence>
<dbReference type="PIRSF" id="PIRSF015761">
    <property type="entry name" value="Protein_L"/>
    <property type="match status" value="1"/>
</dbReference>
<proteinExistence type="predicted"/>
<dbReference type="Pfam" id="PF05134">
    <property type="entry name" value="T2SSL"/>
    <property type="match status" value="1"/>
</dbReference>
<dbReference type="EMBL" id="BSOG01000005">
    <property type="protein sequence ID" value="GLR14711.1"/>
    <property type="molecule type" value="Genomic_DNA"/>
</dbReference>
<dbReference type="InterPro" id="IPR024230">
    <property type="entry name" value="GspL_cyto_dom"/>
</dbReference>
<keyword evidence="3" id="KW-1185">Reference proteome</keyword>
<evidence type="ECO:0000313" key="3">
    <source>
        <dbReference type="Proteomes" id="UP001156706"/>
    </source>
</evidence>
<evidence type="ECO:0000313" key="2">
    <source>
        <dbReference type="EMBL" id="GLR14711.1"/>
    </source>
</evidence>
<dbReference type="SUPFAM" id="SSF53067">
    <property type="entry name" value="Actin-like ATPase domain"/>
    <property type="match status" value="1"/>
</dbReference>
<reference evidence="3" key="1">
    <citation type="journal article" date="2019" name="Int. J. Syst. Evol. Microbiol.">
        <title>The Global Catalogue of Microorganisms (GCM) 10K type strain sequencing project: providing services to taxonomists for standard genome sequencing and annotation.</title>
        <authorList>
            <consortium name="The Broad Institute Genomics Platform"/>
            <consortium name="The Broad Institute Genome Sequencing Center for Infectious Disease"/>
            <person name="Wu L."/>
            <person name="Ma J."/>
        </authorList>
    </citation>
    <scope>NUCLEOTIDE SEQUENCE [LARGE SCALE GENOMIC DNA]</scope>
    <source>
        <strain evidence="3">NBRC 110044</strain>
    </source>
</reference>
<dbReference type="Proteomes" id="UP001156706">
    <property type="component" value="Unassembled WGS sequence"/>
</dbReference>
<sequence length="388" mass="41421">MTTLRLFLTEAALPASPATEVEWRTLNGPQSGHGRSALSALPAASRVELFLPPARVLRTTVSLPKGAGKQASKLLPFALDQVLLAEPTEQHLAHQLVGEQCRVAAVQRELLAELMNTLTQVGRRPRAAWASDALVAADGSVLLWCGNGWARRTGETSQWFDAVSPADPPPLLVALLGDVPQLELAAPKTARAEIALDRWTAALGRPVQLADGDAYSNAVAGDAVELLQGEFAAGPQFDVDWNRLRPTAWLAGSAVLLALLVTTGQWLSWRSEEQRLRQGIDTAYTKAFPKEPLVDARLQLQAKLASNATPALAPQAGSLAPLLKVAPQLQASGVPLVTLDYLEGRVEAEYQAAPDQLGNLVQALSANGKVEVRPSGTDRTRLILTPQS</sequence>
<protein>
    <recommendedName>
        <fullName evidence="1">GspL cytoplasmic actin-ATPase-like domain-containing protein</fullName>
    </recommendedName>
</protein>
<gene>
    <name evidence="2" type="ORF">GCM10007907_35010</name>
</gene>
<comment type="caution">
    <text evidence="2">The sequence shown here is derived from an EMBL/GenBank/DDBJ whole genome shotgun (WGS) entry which is preliminary data.</text>
</comment>
<organism evidence="2 3">
    <name type="scientific">Chitinimonas prasina</name>
    <dbReference type="NCBI Taxonomy" id="1434937"/>
    <lineage>
        <taxon>Bacteria</taxon>
        <taxon>Pseudomonadati</taxon>
        <taxon>Pseudomonadota</taxon>
        <taxon>Betaproteobacteria</taxon>
        <taxon>Neisseriales</taxon>
        <taxon>Chitinibacteraceae</taxon>
        <taxon>Chitinimonas</taxon>
    </lineage>
</organism>